<evidence type="ECO:0000256" key="6">
    <source>
        <dbReference type="HAMAP-Rule" id="MF_00076"/>
    </source>
</evidence>
<keyword evidence="3 6" id="KW-0028">Amino-acid biosynthesis</keyword>
<keyword evidence="8" id="KW-1185">Reference proteome</keyword>
<evidence type="ECO:0000256" key="5">
    <source>
        <dbReference type="ARBA" id="ARBA00023239"/>
    </source>
</evidence>
<comment type="catalytic activity">
    <reaction evidence="6">
        <text>D-erythro-1-(imidazol-4-yl)glycerol 3-phosphate = 3-(imidazol-4-yl)-2-oxopropyl phosphate + H2O</text>
        <dbReference type="Rhea" id="RHEA:11040"/>
        <dbReference type="ChEBI" id="CHEBI:15377"/>
        <dbReference type="ChEBI" id="CHEBI:57766"/>
        <dbReference type="ChEBI" id="CHEBI:58278"/>
        <dbReference type="EC" id="4.2.1.19"/>
    </reaction>
</comment>
<dbReference type="Proteomes" id="UP000287605">
    <property type="component" value="Unassembled WGS sequence"/>
</dbReference>
<dbReference type="FunFam" id="3.30.230.40:FF:000001">
    <property type="entry name" value="Imidazoleglycerol-phosphate dehydratase HisB"/>
    <property type="match status" value="1"/>
</dbReference>
<evidence type="ECO:0000313" key="7">
    <source>
        <dbReference type="EMBL" id="RSU09073.1"/>
    </source>
</evidence>
<dbReference type="InterPro" id="IPR000807">
    <property type="entry name" value="ImidazoleglycerolP_deHydtase"/>
</dbReference>
<evidence type="ECO:0000256" key="3">
    <source>
        <dbReference type="ARBA" id="ARBA00022605"/>
    </source>
</evidence>
<comment type="similarity">
    <text evidence="6">Belongs to the imidazoleglycerol-phosphate dehydratase family.</text>
</comment>
<dbReference type="Pfam" id="PF00475">
    <property type="entry name" value="IGPD"/>
    <property type="match status" value="1"/>
</dbReference>
<dbReference type="GO" id="GO:0005737">
    <property type="term" value="C:cytoplasm"/>
    <property type="evidence" value="ECO:0007669"/>
    <property type="project" value="UniProtKB-SubCell"/>
</dbReference>
<evidence type="ECO:0000313" key="8">
    <source>
        <dbReference type="Proteomes" id="UP000287605"/>
    </source>
</evidence>
<dbReference type="InterPro" id="IPR038494">
    <property type="entry name" value="IGPD_sf"/>
</dbReference>
<organism evidence="7 8">
    <name type="scientific">Vagococcus elongatus</name>
    <dbReference type="NCBI Taxonomy" id="180344"/>
    <lineage>
        <taxon>Bacteria</taxon>
        <taxon>Bacillati</taxon>
        <taxon>Bacillota</taxon>
        <taxon>Bacilli</taxon>
        <taxon>Lactobacillales</taxon>
        <taxon>Enterococcaceae</taxon>
        <taxon>Vagococcus</taxon>
    </lineage>
</organism>
<dbReference type="OrthoDB" id="9790411at2"/>
<dbReference type="PANTHER" id="PTHR23133:SF2">
    <property type="entry name" value="IMIDAZOLEGLYCEROL-PHOSPHATE DEHYDRATASE"/>
    <property type="match status" value="1"/>
</dbReference>
<accession>A0A430AM98</accession>
<dbReference type="PROSITE" id="PS00955">
    <property type="entry name" value="IGP_DEHYDRATASE_2"/>
    <property type="match status" value="1"/>
</dbReference>
<dbReference type="GO" id="GO:0000105">
    <property type="term" value="P:L-histidine biosynthetic process"/>
    <property type="evidence" value="ECO:0007669"/>
    <property type="project" value="UniProtKB-UniRule"/>
</dbReference>
<dbReference type="NCBIfam" id="NF002111">
    <property type="entry name" value="PRK00951.2-1"/>
    <property type="match status" value="1"/>
</dbReference>
<evidence type="ECO:0000256" key="2">
    <source>
        <dbReference type="ARBA" id="ARBA00016664"/>
    </source>
</evidence>
<dbReference type="HAMAP" id="MF_00076">
    <property type="entry name" value="HisB"/>
    <property type="match status" value="1"/>
</dbReference>
<dbReference type="InterPro" id="IPR020565">
    <property type="entry name" value="ImidazoleglycerP_deHydtase_CS"/>
</dbReference>
<comment type="subcellular location">
    <subcellularLocation>
        <location evidence="6">Cytoplasm</location>
    </subcellularLocation>
</comment>
<comment type="pathway">
    <text evidence="1 6">Amino-acid biosynthesis; L-histidine biosynthesis; L-histidine from 5-phospho-alpha-D-ribose 1-diphosphate: step 6/9.</text>
</comment>
<gene>
    <name evidence="6 7" type="primary">hisB</name>
    <name evidence="7" type="ORF">CBF29_12325</name>
</gene>
<keyword evidence="5 6" id="KW-0456">Lyase</keyword>
<sequence>MRKSEITRETKETKIQASIDLDGTGKSLVETGIGFFDHMLTLFAFHSGFDLTLKADGDLSVCDHHTIEDCGIVLGTLVNQSLEDRAGIQRYGSMRMVMDETLCDVDLDISGRPYLVYHCDLVREMIKDYSCEMTKEFLYAFAMQSKITLHVNVLYGDNDHHKIEAIFKALGRALAKACEVTGTDIPSSKGVIQC</sequence>
<dbReference type="UniPathway" id="UPA00031">
    <property type="reaction ID" value="UER00011"/>
</dbReference>
<evidence type="ECO:0000256" key="1">
    <source>
        <dbReference type="ARBA" id="ARBA00005047"/>
    </source>
</evidence>
<keyword evidence="6" id="KW-0963">Cytoplasm</keyword>
<protein>
    <recommendedName>
        <fullName evidence="2 6">Imidazoleglycerol-phosphate dehydratase</fullName>
        <shortName evidence="6">IGPD</shortName>
        <ecNumber evidence="6">4.2.1.19</ecNumber>
    </recommendedName>
</protein>
<dbReference type="GO" id="GO:0004424">
    <property type="term" value="F:imidazoleglycerol-phosphate dehydratase activity"/>
    <property type="evidence" value="ECO:0007669"/>
    <property type="project" value="UniProtKB-UniRule"/>
</dbReference>
<dbReference type="EC" id="4.2.1.19" evidence="6"/>
<dbReference type="SUPFAM" id="SSF54211">
    <property type="entry name" value="Ribosomal protein S5 domain 2-like"/>
    <property type="match status" value="2"/>
</dbReference>
<name>A0A430AM98_9ENTE</name>
<keyword evidence="4 6" id="KW-0368">Histidine biosynthesis</keyword>
<dbReference type="NCBIfam" id="NF002114">
    <property type="entry name" value="PRK00951.2-4"/>
    <property type="match status" value="1"/>
</dbReference>
<dbReference type="AlphaFoldDB" id="A0A430AM98"/>
<dbReference type="Gene3D" id="3.30.230.40">
    <property type="entry name" value="Imidazole glycerol phosphate dehydratase, domain 1"/>
    <property type="match status" value="2"/>
</dbReference>
<proteinExistence type="inferred from homology"/>
<evidence type="ECO:0000256" key="4">
    <source>
        <dbReference type="ARBA" id="ARBA00023102"/>
    </source>
</evidence>
<comment type="caution">
    <text evidence="7">The sequence shown here is derived from an EMBL/GenBank/DDBJ whole genome shotgun (WGS) entry which is preliminary data.</text>
</comment>
<dbReference type="PANTHER" id="PTHR23133">
    <property type="entry name" value="IMIDAZOLEGLYCEROL-PHOSPHATE DEHYDRATASE HIS7"/>
    <property type="match status" value="1"/>
</dbReference>
<dbReference type="RefSeq" id="WP_126810029.1">
    <property type="nucleotide sequence ID" value="NZ_NGKA01000026.1"/>
</dbReference>
<dbReference type="InterPro" id="IPR020568">
    <property type="entry name" value="Ribosomal_Su5_D2-typ_SF"/>
</dbReference>
<dbReference type="FunFam" id="3.30.230.40:FF:000003">
    <property type="entry name" value="Imidazoleglycerol-phosphate dehydratase HisB"/>
    <property type="match status" value="1"/>
</dbReference>
<dbReference type="CDD" id="cd07914">
    <property type="entry name" value="IGPD"/>
    <property type="match status" value="1"/>
</dbReference>
<reference evidence="7 8" key="1">
    <citation type="submission" date="2017-05" db="EMBL/GenBank/DDBJ databases">
        <title>Vagococcus spp. assemblies.</title>
        <authorList>
            <person name="Gulvik C.A."/>
        </authorList>
    </citation>
    <scope>NUCLEOTIDE SEQUENCE [LARGE SCALE GENOMIC DNA]</scope>
    <source>
        <strain evidence="7 8">CCUG 51432</strain>
    </source>
</reference>
<dbReference type="EMBL" id="NGKA01000026">
    <property type="protein sequence ID" value="RSU09073.1"/>
    <property type="molecule type" value="Genomic_DNA"/>
</dbReference>